<evidence type="ECO:0000313" key="1">
    <source>
        <dbReference type="EMBL" id="GBN05528.1"/>
    </source>
</evidence>
<dbReference type="AlphaFoldDB" id="A0A4Y2KTC3"/>
<dbReference type="EMBL" id="BGPR01004976">
    <property type="protein sequence ID" value="GBN05528.1"/>
    <property type="molecule type" value="Genomic_DNA"/>
</dbReference>
<evidence type="ECO:0000313" key="2">
    <source>
        <dbReference type="Proteomes" id="UP000499080"/>
    </source>
</evidence>
<proteinExistence type="predicted"/>
<name>A0A4Y2KTC3_ARAVE</name>
<sequence>MTADFILSKQLANWVSVSEILCKSSSISASHSVPHVIKQADFFFHLLQMYLRSSFGLDVSQEFLDDHKYFFRLKGVILYVVSSFVDRAKRGFRFNSTVQHFECL</sequence>
<accession>A0A4Y2KTC3</accession>
<comment type="caution">
    <text evidence="1">The sequence shown here is derived from an EMBL/GenBank/DDBJ whole genome shotgun (WGS) entry which is preliminary data.</text>
</comment>
<protein>
    <submittedName>
        <fullName evidence="1">Uncharacterized protein</fullName>
    </submittedName>
</protein>
<organism evidence="1 2">
    <name type="scientific">Araneus ventricosus</name>
    <name type="common">Orbweaver spider</name>
    <name type="synonym">Epeira ventricosa</name>
    <dbReference type="NCBI Taxonomy" id="182803"/>
    <lineage>
        <taxon>Eukaryota</taxon>
        <taxon>Metazoa</taxon>
        <taxon>Ecdysozoa</taxon>
        <taxon>Arthropoda</taxon>
        <taxon>Chelicerata</taxon>
        <taxon>Arachnida</taxon>
        <taxon>Araneae</taxon>
        <taxon>Araneomorphae</taxon>
        <taxon>Entelegynae</taxon>
        <taxon>Araneoidea</taxon>
        <taxon>Araneidae</taxon>
        <taxon>Araneus</taxon>
    </lineage>
</organism>
<keyword evidence="2" id="KW-1185">Reference proteome</keyword>
<reference evidence="1 2" key="1">
    <citation type="journal article" date="2019" name="Sci. Rep.">
        <title>Orb-weaving spider Araneus ventricosus genome elucidates the spidroin gene catalogue.</title>
        <authorList>
            <person name="Kono N."/>
            <person name="Nakamura H."/>
            <person name="Ohtoshi R."/>
            <person name="Moran D.A.P."/>
            <person name="Shinohara A."/>
            <person name="Yoshida Y."/>
            <person name="Fujiwara M."/>
            <person name="Mori M."/>
            <person name="Tomita M."/>
            <person name="Arakawa K."/>
        </authorList>
    </citation>
    <scope>NUCLEOTIDE SEQUENCE [LARGE SCALE GENOMIC DNA]</scope>
</reference>
<gene>
    <name evidence="1" type="ORF">AVEN_86420_1</name>
</gene>
<dbReference type="Proteomes" id="UP000499080">
    <property type="component" value="Unassembled WGS sequence"/>
</dbReference>